<accession>A0A444X9J3</accession>
<comment type="subcellular location">
    <subcellularLocation>
        <location evidence="1">Cell membrane</location>
        <topology evidence="1">Lipid-anchor</topology>
        <orientation evidence="1">Cytoplasmic side</orientation>
    </subcellularLocation>
</comment>
<dbReference type="SMART" id="SM00175">
    <property type="entry name" value="RAB"/>
    <property type="match status" value="1"/>
</dbReference>
<evidence type="ECO:0000256" key="8">
    <source>
        <dbReference type="ARBA" id="ARBA00060176"/>
    </source>
</evidence>
<dbReference type="PANTHER" id="PTHR47979">
    <property type="entry name" value="DRAB11-RELATED"/>
    <property type="match status" value="1"/>
</dbReference>
<dbReference type="InterPro" id="IPR027417">
    <property type="entry name" value="P-loop_NTPase"/>
</dbReference>
<keyword evidence="4" id="KW-0342">GTP-binding</keyword>
<evidence type="ECO:0000256" key="2">
    <source>
        <dbReference type="ARBA" id="ARBA00006270"/>
    </source>
</evidence>
<evidence type="ECO:0000313" key="11">
    <source>
        <dbReference type="Proteomes" id="UP000289738"/>
    </source>
</evidence>
<organism evidence="10 11">
    <name type="scientific">Arachis hypogaea</name>
    <name type="common">Peanut</name>
    <dbReference type="NCBI Taxonomy" id="3818"/>
    <lineage>
        <taxon>Eukaryota</taxon>
        <taxon>Viridiplantae</taxon>
        <taxon>Streptophyta</taxon>
        <taxon>Embryophyta</taxon>
        <taxon>Tracheophyta</taxon>
        <taxon>Spermatophyta</taxon>
        <taxon>Magnoliopsida</taxon>
        <taxon>eudicotyledons</taxon>
        <taxon>Gunneridae</taxon>
        <taxon>Pentapetalae</taxon>
        <taxon>rosids</taxon>
        <taxon>fabids</taxon>
        <taxon>Fabales</taxon>
        <taxon>Fabaceae</taxon>
        <taxon>Papilionoideae</taxon>
        <taxon>50 kb inversion clade</taxon>
        <taxon>dalbergioids sensu lato</taxon>
        <taxon>Dalbergieae</taxon>
        <taxon>Pterocarpus clade</taxon>
        <taxon>Arachis</taxon>
    </lineage>
</organism>
<evidence type="ECO:0000256" key="1">
    <source>
        <dbReference type="ARBA" id="ARBA00004342"/>
    </source>
</evidence>
<name>A0A444X9J3_ARAHY</name>
<dbReference type="PRINTS" id="PR00449">
    <property type="entry name" value="RASTRNSFRMNG"/>
</dbReference>
<dbReference type="SMR" id="A0A444X9J3"/>
<dbReference type="GO" id="GO:0003924">
    <property type="term" value="F:GTPase activity"/>
    <property type="evidence" value="ECO:0007669"/>
    <property type="project" value="InterPro"/>
</dbReference>
<dbReference type="GO" id="GO:0005886">
    <property type="term" value="C:plasma membrane"/>
    <property type="evidence" value="ECO:0007669"/>
    <property type="project" value="UniProtKB-SubCell"/>
</dbReference>
<feature type="transmembrane region" description="Helical" evidence="9">
    <location>
        <begin position="54"/>
        <end position="72"/>
    </location>
</feature>
<keyword evidence="9" id="KW-1133">Transmembrane helix</keyword>
<dbReference type="InterPro" id="IPR005225">
    <property type="entry name" value="Small_GTP-bd"/>
</dbReference>
<dbReference type="NCBIfam" id="TIGR00231">
    <property type="entry name" value="small_GTP"/>
    <property type="match status" value="1"/>
</dbReference>
<feature type="transmembrane region" description="Helical" evidence="9">
    <location>
        <begin position="21"/>
        <end position="42"/>
    </location>
</feature>
<dbReference type="Gene3D" id="3.40.50.300">
    <property type="entry name" value="P-loop containing nucleotide triphosphate hydrolases"/>
    <property type="match status" value="1"/>
</dbReference>
<evidence type="ECO:0000256" key="5">
    <source>
        <dbReference type="ARBA" id="ARBA00023136"/>
    </source>
</evidence>
<keyword evidence="11" id="KW-1185">Reference proteome</keyword>
<dbReference type="SUPFAM" id="SSF52540">
    <property type="entry name" value="P-loop containing nucleoside triphosphate hydrolases"/>
    <property type="match status" value="1"/>
</dbReference>
<keyword evidence="7" id="KW-0636">Prenylation</keyword>
<comment type="caution">
    <text evidence="10">The sequence shown here is derived from an EMBL/GenBank/DDBJ whole genome shotgun (WGS) entry which is preliminary data.</text>
</comment>
<keyword evidence="5 9" id="KW-0472">Membrane</keyword>
<dbReference type="PROSITE" id="PS51419">
    <property type="entry name" value="RAB"/>
    <property type="match status" value="1"/>
</dbReference>
<protein>
    <recommendedName>
        <fullName evidence="12">Ras-related protein RABB1b</fullName>
    </recommendedName>
</protein>
<dbReference type="Proteomes" id="UP000289738">
    <property type="component" value="Chromosome B10"/>
</dbReference>
<dbReference type="CDD" id="cd01866">
    <property type="entry name" value="Rab2"/>
    <property type="match status" value="1"/>
</dbReference>
<proteinExistence type="inferred from homology"/>
<evidence type="ECO:0000313" key="10">
    <source>
        <dbReference type="EMBL" id="RYQ86331.1"/>
    </source>
</evidence>
<keyword evidence="9" id="KW-0812">Transmembrane</keyword>
<evidence type="ECO:0000256" key="4">
    <source>
        <dbReference type="ARBA" id="ARBA00023134"/>
    </source>
</evidence>
<gene>
    <name evidence="10" type="ORF">Ahy_B10g106008</name>
</gene>
<dbReference type="FunFam" id="3.40.50.300:FF:000263">
    <property type="entry name" value="Ras-related protein RABB1c"/>
    <property type="match status" value="1"/>
</dbReference>
<dbReference type="GO" id="GO:0005525">
    <property type="term" value="F:GTP binding"/>
    <property type="evidence" value="ECO:0007669"/>
    <property type="project" value="UniProtKB-KW"/>
</dbReference>
<keyword evidence="6" id="KW-0449">Lipoprotein</keyword>
<keyword evidence="3" id="KW-0547">Nucleotide-binding</keyword>
<dbReference type="PROSITE" id="PS51420">
    <property type="entry name" value="RHO"/>
    <property type="match status" value="1"/>
</dbReference>
<evidence type="ECO:0000256" key="6">
    <source>
        <dbReference type="ARBA" id="ARBA00023288"/>
    </source>
</evidence>
<evidence type="ECO:0000256" key="7">
    <source>
        <dbReference type="ARBA" id="ARBA00023289"/>
    </source>
</evidence>
<dbReference type="AlphaFoldDB" id="A0A444X9J3"/>
<dbReference type="Pfam" id="PF00071">
    <property type="entry name" value="Ras"/>
    <property type="match status" value="1"/>
</dbReference>
<dbReference type="InterPro" id="IPR001806">
    <property type="entry name" value="Small_GTPase"/>
</dbReference>
<evidence type="ECO:0000256" key="9">
    <source>
        <dbReference type="SAM" id="Phobius"/>
    </source>
</evidence>
<dbReference type="SMART" id="SM00174">
    <property type="entry name" value="RHO"/>
    <property type="match status" value="1"/>
</dbReference>
<comment type="function">
    <text evidence="8">Intracellular vesicle trafficking and protein transport.</text>
</comment>
<dbReference type="InterPro" id="IPR050209">
    <property type="entry name" value="Rab_GTPases_membrane_traffic"/>
</dbReference>
<evidence type="ECO:0008006" key="12">
    <source>
        <dbReference type="Google" id="ProtNLM"/>
    </source>
</evidence>
<dbReference type="SMART" id="SM00176">
    <property type="entry name" value="RAN"/>
    <property type="match status" value="1"/>
</dbReference>
<dbReference type="SMART" id="SM00173">
    <property type="entry name" value="RAS"/>
    <property type="match status" value="1"/>
</dbReference>
<dbReference type="Gramene" id="arahy.Tifrunner.gnm2.ann2.Ah20g474500.1">
    <property type="protein sequence ID" value="arahy.Tifrunner.gnm2.ann2.Ah20g474500.1-CDS"/>
    <property type="gene ID" value="arahy.Tifrunner.gnm2.ann2.Ah20g474500"/>
</dbReference>
<dbReference type="EMBL" id="SDMP01000020">
    <property type="protein sequence ID" value="RYQ86331.1"/>
    <property type="molecule type" value="Genomic_DNA"/>
</dbReference>
<reference evidence="10 11" key="1">
    <citation type="submission" date="2019-01" db="EMBL/GenBank/DDBJ databases">
        <title>Sequencing of cultivated peanut Arachis hypogaea provides insights into genome evolution and oil improvement.</title>
        <authorList>
            <person name="Chen X."/>
        </authorList>
    </citation>
    <scope>NUCLEOTIDE SEQUENCE [LARGE SCALE GENOMIC DNA]</scope>
    <source>
        <strain evidence="11">cv. Fuhuasheng</strain>
        <tissue evidence="10">Leaves</tissue>
    </source>
</reference>
<sequence>MFPTFTRHAISVVCFLLKPHLSHIPLLSFSFIVVVFFITLTSNLSLTVTPTQPPLLSLCFFFFGAMSYDYLFKYIIIGDTGVGKSCLLLQFTDKRFQPVHDLTIGVEFGARMVTIDSRPIKLQIWDTAGQESFRSITRSYYRGAAGALLVYDITRRETFNHLASWLEDARQHANPIMTIMLIGNKCDLSHRRAVSKEEGEQFAKENGLLFLEASARTAQNVEEAFIKTAAKILQNIQEGVIDVSNESFGIKPGYLRLQNQNGARDGTVSTGGGCCS</sequence>
<comment type="similarity">
    <text evidence="2">Belongs to the small GTPase superfamily. Rab family.</text>
</comment>
<dbReference type="PROSITE" id="PS51421">
    <property type="entry name" value="RAS"/>
    <property type="match status" value="1"/>
</dbReference>
<evidence type="ECO:0000256" key="3">
    <source>
        <dbReference type="ARBA" id="ARBA00022741"/>
    </source>
</evidence>